<accession>A0A6J8D2A1</accession>
<dbReference type="AlphaFoldDB" id="A0A6J8D2A1"/>
<keyword evidence="1" id="KW-0378">Hydrolase</keyword>
<dbReference type="PANTHER" id="PTHR11046:SF25">
    <property type="match status" value="1"/>
</dbReference>
<evidence type="ECO:0000256" key="2">
    <source>
        <dbReference type="SAM" id="Coils"/>
    </source>
</evidence>
<dbReference type="EMBL" id="CACVKT020006488">
    <property type="protein sequence ID" value="CAC5402009.1"/>
    <property type="molecule type" value="Genomic_DNA"/>
</dbReference>
<evidence type="ECO:0000256" key="1">
    <source>
        <dbReference type="ARBA" id="ARBA00022722"/>
    </source>
</evidence>
<evidence type="ECO:0000313" key="4">
    <source>
        <dbReference type="Proteomes" id="UP000507470"/>
    </source>
</evidence>
<evidence type="ECO:0000313" key="3">
    <source>
        <dbReference type="EMBL" id="CAC5402009.1"/>
    </source>
</evidence>
<name>A0A6J8D2A1_MYTCO</name>
<dbReference type="OrthoDB" id="6159600at2759"/>
<protein>
    <submittedName>
        <fullName evidence="3">Uncharacterized protein</fullName>
    </submittedName>
</protein>
<keyword evidence="2" id="KW-0175">Coiled coil</keyword>
<proteinExistence type="predicted"/>
<dbReference type="Proteomes" id="UP000507470">
    <property type="component" value="Unassembled WGS sequence"/>
</dbReference>
<dbReference type="PANTHER" id="PTHR11046">
    <property type="entry name" value="OLIGORIBONUCLEASE, MITOCHONDRIAL"/>
    <property type="match status" value="1"/>
</dbReference>
<organism evidence="3 4">
    <name type="scientific">Mytilus coruscus</name>
    <name type="common">Sea mussel</name>
    <dbReference type="NCBI Taxonomy" id="42192"/>
    <lineage>
        <taxon>Eukaryota</taxon>
        <taxon>Metazoa</taxon>
        <taxon>Spiralia</taxon>
        <taxon>Lophotrochozoa</taxon>
        <taxon>Mollusca</taxon>
        <taxon>Bivalvia</taxon>
        <taxon>Autobranchia</taxon>
        <taxon>Pteriomorphia</taxon>
        <taxon>Mytilida</taxon>
        <taxon>Mytiloidea</taxon>
        <taxon>Mytilidae</taxon>
        <taxon>Mytilinae</taxon>
        <taxon>Mytilus</taxon>
    </lineage>
</organism>
<reference evidence="3 4" key="1">
    <citation type="submission" date="2020-06" db="EMBL/GenBank/DDBJ databases">
        <authorList>
            <person name="Li R."/>
            <person name="Bekaert M."/>
        </authorList>
    </citation>
    <scope>NUCLEOTIDE SEQUENCE [LARGE SCALE GENOMIC DNA]</scope>
    <source>
        <strain evidence="4">wild</strain>
    </source>
</reference>
<keyword evidence="1" id="KW-0540">Nuclease</keyword>
<dbReference type="GO" id="GO:0000175">
    <property type="term" value="F:3'-5'-RNA exonuclease activity"/>
    <property type="evidence" value="ECO:0007669"/>
    <property type="project" value="InterPro"/>
</dbReference>
<feature type="coiled-coil region" evidence="2">
    <location>
        <begin position="209"/>
        <end position="260"/>
    </location>
</feature>
<dbReference type="InterPro" id="IPR022894">
    <property type="entry name" value="Oligoribonuclease"/>
</dbReference>
<gene>
    <name evidence="3" type="ORF">MCOR_36018</name>
</gene>
<sequence length="283" mass="32502">MCENSLCIVTTVNSEIAEKEHKTDNRLFTAVNTDFHILSFQAGARALGIVSKMVTGPMWRFMEENGHVNASTLMKGEEFIFGEETVQKDKVFDKLVSPSPQLDNLTQQILELLFSSFKVVCSRQLKDHIEGGKYATGWSPELLEESATVPRTNVGPERIFSQFDSLIRVMPRANTNAMEGITMWTQNHTANWLGSLDEAHREQVLRQAREDSREQHQRYIERLADIRQQRQEALAMKREKKEAKEQRDRAKKEELTQKLQEVGGLWKTPSEIDRQLLSLQIGQ</sequence>
<keyword evidence="4" id="KW-1185">Reference proteome</keyword>